<dbReference type="InterPro" id="IPR013525">
    <property type="entry name" value="ABC2_TM"/>
</dbReference>
<evidence type="ECO:0000313" key="7">
    <source>
        <dbReference type="EMBL" id="SED23028.1"/>
    </source>
</evidence>
<dbReference type="EMBL" id="FNTL01000004">
    <property type="protein sequence ID" value="SED23028.1"/>
    <property type="molecule type" value="Genomic_DNA"/>
</dbReference>
<feature type="transmembrane region" description="Helical" evidence="5">
    <location>
        <begin position="110"/>
        <end position="133"/>
    </location>
</feature>
<feature type="transmembrane region" description="Helical" evidence="5">
    <location>
        <begin position="65"/>
        <end position="89"/>
    </location>
</feature>
<sequence length="258" mass="27851">MTTLAADRRVPPLGGLNTTLLGLEVRRLLRNRRTMIITLVMPVVFFLIFGLNPDYAGESAGNGNVSAYVMISMALYGAMIATTSGGAMVSVERASGWSRQLRLTPLSPGVYIFVKVLVAMMLGLLAVGVVYTVGAFTSVHMDTSLWFTTALITWLGSAVFAAFGLFMGYLLPSENVMQILGPGLAVLGFAGGLFMPLQDGSVWASIAQFMPTYGLSQLVHAPLTGDAMQWTWLVNVAVWLVIFVGGAAWRFQRDTERV</sequence>
<dbReference type="OrthoDB" id="63188at2"/>
<reference evidence="8" key="1">
    <citation type="submission" date="2016-10" db="EMBL/GenBank/DDBJ databases">
        <authorList>
            <person name="Varghese N."/>
        </authorList>
    </citation>
    <scope>NUCLEOTIDE SEQUENCE [LARGE SCALE GENOMIC DNA]</scope>
    <source>
        <strain evidence="8">DSM 44719</strain>
    </source>
</reference>
<evidence type="ECO:0000259" key="6">
    <source>
        <dbReference type="Pfam" id="PF01061"/>
    </source>
</evidence>
<dbReference type="PANTHER" id="PTHR43077:SF11">
    <property type="entry name" value="TRANSPORT PERMEASE YVFS-RELATED"/>
    <property type="match status" value="1"/>
</dbReference>
<dbReference type="AlphaFoldDB" id="A0A1H4Z099"/>
<dbReference type="Proteomes" id="UP000183407">
    <property type="component" value="Unassembled WGS sequence"/>
</dbReference>
<feature type="transmembrane region" description="Helical" evidence="5">
    <location>
        <begin position="35"/>
        <end position="53"/>
    </location>
</feature>
<evidence type="ECO:0000256" key="5">
    <source>
        <dbReference type="SAM" id="Phobius"/>
    </source>
</evidence>
<gene>
    <name evidence="7" type="ORF">SAMN04490220_3890</name>
</gene>
<feature type="domain" description="ABC-2 type transporter transmembrane" evidence="6">
    <location>
        <begin position="20"/>
        <end position="213"/>
    </location>
</feature>
<keyword evidence="2 5" id="KW-0812">Transmembrane</keyword>
<dbReference type="GO" id="GO:0016020">
    <property type="term" value="C:membrane"/>
    <property type="evidence" value="ECO:0007669"/>
    <property type="project" value="UniProtKB-SubCell"/>
</dbReference>
<dbReference type="Pfam" id="PF01061">
    <property type="entry name" value="ABC2_membrane"/>
    <property type="match status" value="1"/>
</dbReference>
<dbReference type="GO" id="GO:0140359">
    <property type="term" value="F:ABC-type transporter activity"/>
    <property type="evidence" value="ECO:0007669"/>
    <property type="project" value="InterPro"/>
</dbReference>
<keyword evidence="4 5" id="KW-0472">Membrane</keyword>
<protein>
    <submittedName>
        <fullName evidence="7">ABC-2 type transport system permease protein</fullName>
    </submittedName>
</protein>
<evidence type="ECO:0000256" key="4">
    <source>
        <dbReference type="ARBA" id="ARBA00023136"/>
    </source>
</evidence>
<feature type="transmembrane region" description="Helical" evidence="5">
    <location>
        <begin position="183"/>
        <end position="210"/>
    </location>
</feature>
<feature type="transmembrane region" description="Helical" evidence="5">
    <location>
        <begin position="230"/>
        <end position="249"/>
    </location>
</feature>
<dbReference type="PANTHER" id="PTHR43077">
    <property type="entry name" value="TRANSPORT PERMEASE YVFS-RELATED"/>
    <property type="match status" value="1"/>
</dbReference>
<name>A0A1H4Z099_RHOJO</name>
<evidence type="ECO:0000313" key="8">
    <source>
        <dbReference type="Proteomes" id="UP000183407"/>
    </source>
</evidence>
<dbReference type="InterPro" id="IPR051328">
    <property type="entry name" value="T7SS_ABC-Transporter"/>
</dbReference>
<evidence type="ECO:0000256" key="3">
    <source>
        <dbReference type="ARBA" id="ARBA00022989"/>
    </source>
</evidence>
<feature type="transmembrane region" description="Helical" evidence="5">
    <location>
        <begin position="145"/>
        <end position="171"/>
    </location>
</feature>
<keyword evidence="3 5" id="KW-1133">Transmembrane helix</keyword>
<accession>A0A1H4Z099</accession>
<evidence type="ECO:0000256" key="2">
    <source>
        <dbReference type="ARBA" id="ARBA00022692"/>
    </source>
</evidence>
<organism evidence="7 8">
    <name type="scientific">Rhodococcus jostii</name>
    <dbReference type="NCBI Taxonomy" id="132919"/>
    <lineage>
        <taxon>Bacteria</taxon>
        <taxon>Bacillati</taxon>
        <taxon>Actinomycetota</taxon>
        <taxon>Actinomycetes</taxon>
        <taxon>Mycobacteriales</taxon>
        <taxon>Nocardiaceae</taxon>
        <taxon>Rhodococcus</taxon>
    </lineage>
</organism>
<evidence type="ECO:0000256" key="1">
    <source>
        <dbReference type="ARBA" id="ARBA00004141"/>
    </source>
</evidence>
<comment type="subcellular location">
    <subcellularLocation>
        <location evidence="1">Membrane</location>
        <topology evidence="1">Multi-pass membrane protein</topology>
    </subcellularLocation>
</comment>
<dbReference type="RefSeq" id="WP_073362879.1">
    <property type="nucleotide sequence ID" value="NZ_FNTL01000004.1"/>
</dbReference>
<proteinExistence type="predicted"/>